<comment type="pathway">
    <text evidence="1 7 8">Porphyrin-containing compound metabolism; protoporphyrin-IX biosynthesis; coproporphyrinogen-III from 5-aminolevulinate: step 4/4.</text>
</comment>
<dbReference type="InterPro" id="IPR038071">
    <property type="entry name" value="UROD/MetE-like_sf"/>
</dbReference>
<keyword evidence="7" id="KW-0963">Cytoplasm</keyword>
<evidence type="ECO:0000259" key="10">
    <source>
        <dbReference type="PROSITE" id="PS00906"/>
    </source>
</evidence>
<dbReference type="PANTHER" id="PTHR21091">
    <property type="entry name" value="METHYLTETRAHYDROFOLATE:HOMOCYSTEINE METHYLTRANSFERASE RELATED"/>
    <property type="match status" value="1"/>
</dbReference>
<proteinExistence type="inferred from homology"/>
<name>A0A2A6E1W1_9BACL</name>
<feature type="binding site" evidence="7">
    <location>
        <position position="216"/>
    </location>
    <ligand>
        <name>substrate</name>
    </ligand>
</feature>
<feature type="site" description="Transition state stabilizer" evidence="7">
    <location>
        <position position="86"/>
    </location>
</feature>
<comment type="function">
    <text evidence="7">Catalyzes the decarboxylation of four acetate groups of uroporphyrinogen-III to yield coproporphyrinogen-III.</text>
</comment>
<dbReference type="UniPathway" id="UPA00251">
    <property type="reaction ID" value="UER00321"/>
</dbReference>
<feature type="binding site" evidence="7">
    <location>
        <begin position="37"/>
        <end position="41"/>
    </location>
    <ligand>
        <name>substrate</name>
    </ligand>
</feature>
<keyword evidence="5 7" id="KW-0456">Lyase</keyword>
<dbReference type="Pfam" id="PF01208">
    <property type="entry name" value="URO-D"/>
    <property type="match status" value="1"/>
</dbReference>
<comment type="similarity">
    <text evidence="2 7 9">Belongs to the uroporphyrinogen decarboxylase family.</text>
</comment>
<dbReference type="Gene3D" id="3.20.20.210">
    <property type="match status" value="1"/>
</dbReference>
<evidence type="ECO:0000256" key="5">
    <source>
        <dbReference type="ARBA" id="ARBA00023239"/>
    </source>
</evidence>
<dbReference type="Proteomes" id="UP000243688">
    <property type="component" value="Unassembled WGS sequence"/>
</dbReference>
<evidence type="ECO:0000256" key="2">
    <source>
        <dbReference type="ARBA" id="ARBA00009935"/>
    </source>
</evidence>
<comment type="subunit">
    <text evidence="7">Homodimer.</text>
</comment>
<dbReference type="PROSITE" id="PS00906">
    <property type="entry name" value="UROD_1"/>
    <property type="match status" value="1"/>
</dbReference>
<gene>
    <name evidence="7" type="primary">hemE</name>
    <name evidence="12" type="ORF">BLM47_04155</name>
</gene>
<dbReference type="HAMAP" id="MF_00218">
    <property type="entry name" value="URO_D"/>
    <property type="match status" value="1"/>
</dbReference>
<feature type="binding site" evidence="7">
    <location>
        <position position="86"/>
    </location>
    <ligand>
        <name>substrate</name>
    </ligand>
</feature>
<dbReference type="PROSITE" id="PS00907">
    <property type="entry name" value="UROD_2"/>
    <property type="match status" value="1"/>
</dbReference>
<dbReference type="AlphaFoldDB" id="A0A2A6E1W1"/>
<feature type="domain" description="Uroporphyrinogen decarboxylase (URO-D)" evidence="11">
    <location>
        <begin position="149"/>
        <end position="165"/>
    </location>
</feature>
<evidence type="ECO:0000256" key="1">
    <source>
        <dbReference type="ARBA" id="ARBA00004804"/>
    </source>
</evidence>
<dbReference type="GO" id="GO:0004853">
    <property type="term" value="F:uroporphyrinogen decarboxylase activity"/>
    <property type="evidence" value="ECO:0007669"/>
    <property type="project" value="UniProtKB-UniRule"/>
</dbReference>
<evidence type="ECO:0000313" key="13">
    <source>
        <dbReference type="Proteomes" id="UP000243688"/>
    </source>
</evidence>
<evidence type="ECO:0000313" key="12">
    <source>
        <dbReference type="EMBL" id="PDO11021.1"/>
    </source>
</evidence>
<keyword evidence="6 7" id="KW-0627">Porphyrin biosynthesis</keyword>
<organism evidence="12 13">
    <name type="scientific">Candidatus Reconcilbacillus cellulovorans</name>
    <dbReference type="NCBI Taxonomy" id="1906605"/>
    <lineage>
        <taxon>Bacteria</taxon>
        <taxon>Bacillati</taxon>
        <taxon>Bacillota</taxon>
        <taxon>Bacilli</taxon>
        <taxon>Bacillales</taxon>
        <taxon>Paenibacillaceae</taxon>
        <taxon>Candidatus Reconcilbacillus</taxon>
    </lineage>
</organism>
<comment type="caution">
    <text evidence="12">The sequence shown here is derived from an EMBL/GenBank/DDBJ whole genome shotgun (WGS) entry which is preliminary data.</text>
</comment>
<feature type="binding site" evidence="7">
    <location>
        <position position="331"/>
    </location>
    <ligand>
        <name>substrate</name>
    </ligand>
</feature>
<sequence length="380" mass="42297">MLRAKESHPVSASEFNDTFLKACRREPTDYAPVWFMRQAGRYDPEYRRLKERYSLMDICRNPELAAEVTAMPVRKLGVDAAILYSDIMNPVSALGVAFTIVKDVGPVVHRPVRTADDVRRLRPFSIDGDLERVLDTIRILDRELRVPLIGFAGAPFTIASYLVEGRPTRQYLRTKAMMYGAPDVWRELLDKLADMAAGYLRAQLECGADAVQLFDSWAGALSPADFRAYVLPAVRKIFDHLADCPQPKIYYPGVGSGELLPELRGLKCDVVSVDWRVSIREARRRTGGGFAVQGNLDPAVLLAPLAVVERTAASIIDEGLEEPGFVFNLGHGLFPEAPFERVRELVAFVHEYSRKKAGAPRISGLRQDVVAVKPTREVAG</sequence>
<reference evidence="12 13" key="1">
    <citation type="submission" date="2016-12" db="EMBL/GenBank/DDBJ databases">
        <title>Candidatus Reconcilibacillus cellulovorans genome.</title>
        <authorList>
            <person name="Kolinko S."/>
            <person name="Wu Y.-W."/>
            <person name="Tachea F."/>
            <person name="Denzel E."/>
            <person name="Hiras J."/>
            <person name="Baecker N."/>
            <person name="Chan L.J."/>
            <person name="Eichorst S.A."/>
            <person name="Frey D."/>
            <person name="Adams P.D."/>
            <person name="Pray T."/>
            <person name="Tanjore D."/>
            <person name="Petzold C.J."/>
            <person name="Gladden J.M."/>
            <person name="Simmons B.A."/>
            <person name="Singer S.W."/>
        </authorList>
    </citation>
    <scope>NUCLEOTIDE SEQUENCE [LARGE SCALE GENOMIC DNA]</scope>
    <source>
        <strain evidence="12">JTherm</strain>
    </source>
</reference>
<protein>
    <recommendedName>
        <fullName evidence="3 7">Uroporphyrinogen decarboxylase</fullName>
        <shortName evidence="7">UPD</shortName>
        <shortName evidence="7">URO-D</shortName>
        <ecNumber evidence="3 7">4.1.1.37</ecNumber>
    </recommendedName>
</protein>
<evidence type="ECO:0000256" key="7">
    <source>
        <dbReference type="HAMAP-Rule" id="MF_00218"/>
    </source>
</evidence>
<evidence type="ECO:0000259" key="11">
    <source>
        <dbReference type="PROSITE" id="PS00907"/>
    </source>
</evidence>
<dbReference type="GO" id="GO:0006782">
    <property type="term" value="P:protoporphyrinogen IX biosynthetic process"/>
    <property type="evidence" value="ECO:0007669"/>
    <property type="project" value="UniProtKB-UniRule"/>
</dbReference>
<comment type="catalytic activity">
    <reaction evidence="7 8">
        <text>uroporphyrinogen III + 4 H(+) = coproporphyrinogen III + 4 CO2</text>
        <dbReference type="Rhea" id="RHEA:19865"/>
        <dbReference type="ChEBI" id="CHEBI:15378"/>
        <dbReference type="ChEBI" id="CHEBI:16526"/>
        <dbReference type="ChEBI" id="CHEBI:57308"/>
        <dbReference type="ChEBI" id="CHEBI:57309"/>
        <dbReference type="EC" id="4.1.1.37"/>
    </reaction>
</comment>
<dbReference type="NCBIfam" id="TIGR01464">
    <property type="entry name" value="hemE"/>
    <property type="match status" value="1"/>
</dbReference>
<feature type="domain" description="Uroporphyrinogen decarboxylase (URO-D)" evidence="10">
    <location>
        <begin position="32"/>
        <end position="41"/>
    </location>
</feature>
<keyword evidence="4 7" id="KW-0210">Decarboxylase</keyword>
<evidence type="ECO:0000256" key="3">
    <source>
        <dbReference type="ARBA" id="ARBA00012288"/>
    </source>
</evidence>
<dbReference type="SUPFAM" id="SSF51726">
    <property type="entry name" value="UROD/MetE-like"/>
    <property type="match status" value="1"/>
</dbReference>
<accession>A0A2A6E1W1</accession>
<dbReference type="EMBL" id="MOXJ01000006">
    <property type="protein sequence ID" value="PDO11021.1"/>
    <property type="molecule type" value="Genomic_DNA"/>
</dbReference>
<evidence type="ECO:0000256" key="8">
    <source>
        <dbReference type="RuleBase" id="RU000554"/>
    </source>
</evidence>
<comment type="caution">
    <text evidence="7">Lacks conserved residue(s) required for the propagation of feature annotation.</text>
</comment>
<dbReference type="GO" id="GO:0005829">
    <property type="term" value="C:cytosol"/>
    <property type="evidence" value="ECO:0007669"/>
    <property type="project" value="TreeGrafter"/>
</dbReference>
<evidence type="ECO:0000256" key="9">
    <source>
        <dbReference type="RuleBase" id="RU004169"/>
    </source>
</evidence>
<comment type="subcellular location">
    <subcellularLocation>
        <location evidence="7">Cytoplasm</location>
    </subcellularLocation>
</comment>
<feature type="binding site" evidence="7">
    <location>
        <position position="161"/>
    </location>
    <ligand>
        <name>substrate</name>
    </ligand>
</feature>
<dbReference type="InterPro" id="IPR006361">
    <property type="entry name" value="Uroporphyrinogen_deCO2ase_HemE"/>
</dbReference>
<dbReference type="PANTHER" id="PTHR21091:SF169">
    <property type="entry name" value="UROPORPHYRINOGEN DECARBOXYLASE"/>
    <property type="match status" value="1"/>
</dbReference>
<evidence type="ECO:0000256" key="6">
    <source>
        <dbReference type="ARBA" id="ARBA00023244"/>
    </source>
</evidence>
<dbReference type="EC" id="4.1.1.37" evidence="3 7"/>
<evidence type="ECO:0000256" key="4">
    <source>
        <dbReference type="ARBA" id="ARBA00022793"/>
    </source>
</evidence>
<dbReference type="InterPro" id="IPR000257">
    <property type="entry name" value="Uroporphyrinogen_deCOase"/>
</dbReference>
<dbReference type="CDD" id="cd00717">
    <property type="entry name" value="URO-D"/>
    <property type="match status" value="1"/>
</dbReference>